<protein>
    <submittedName>
        <fullName evidence="2">Uncharacterized protein</fullName>
    </submittedName>
</protein>
<dbReference type="OrthoDB" id="4369127at2759"/>
<evidence type="ECO:0000256" key="1">
    <source>
        <dbReference type="SAM" id="MobiDB-lite"/>
    </source>
</evidence>
<comment type="caution">
    <text evidence="2">The sequence shown here is derived from an EMBL/GenBank/DDBJ whole genome shotgun (WGS) entry which is preliminary data.</text>
</comment>
<name>A0A9D3P0P0_9TELE</name>
<sequence>MERYMQACSQAASPRVIAAVTDALLLKLEEEEPWMCPITLATICSEADQEQGGRHMTKVIPEELKGAQDNDPVLGKVRGCHEKSKTQSKRKRDTHKVYMGNEEDSEDDNDWRSLETRPTKQLAESMSQLRLEEDELQSRGMGEELDLELEVEQAMPTLEICEGGNRSSEKVADVIEEEKWQKADGRRGTRDLIG</sequence>
<evidence type="ECO:0000313" key="3">
    <source>
        <dbReference type="Proteomes" id="UP000824219"/>
    </source>
</evidence>
<dbReference type="EMBL" id="JAHKSW010000005">
    <property type="protein sequence ID" value="KAG7332501.1"/>
    <property type="molecule type" value="Genomic_DNA"/>
</dbReference>
<proteinExistence type="predicted"/>
<keyword evidence="3" id="KW-1185">Reference proteome</keyword>
<gene>
    <name evidence="2" type="ORF">KOW79_004335</name>
</gene>
<feature type="region of interest" description="Disordered" evidence="1">
    <location>
        <begin position="65"/>
        <end position="113"/>
    </location>
</feature>
<organism evidence="2 3">
    <name type="scientific">Hemibagrus wyckioides</name>
    <dbReference type="NCBI Taxonomy" id="337641"/>
    <lineage>
        <taxon>Eukaryota</taxon>
        <taxon>Metazoa</taxon>
        <taxon>Chordata</taxon>
        <taxon>Craniata</taxon>
        <taxon>Vertebrata</taxon>
        <taxon>Euteleostomi</taxon>
        <taxon>Actinopterygii</taxon>
        <taxon>Neopterygii</taxon>
        <taxon>Teleostei</taxon>
        <taxon>Ostariophysi</taxon>
        <taxon>Siluriformes</taxon>
        <taxon>Bagridae</taxon>
        <taxon>Hemibagrus</taxon>
    </lineage>
</organism>
<dbReference type="AlphaFoldDB" id="A0A9D3P0P0"/>
<evidence type="ECO:0000313" key="2">
    <source>
        <dbReference type="EMBL" id="KAG7332501.1"/>
    </source>
</evidence>
<dbReference type="Proteomes" id="UP000824219">
    <property type="component" value="Linkage Group LG05"/>
</dbReference>
<reference evidence="2 3" key="1">
    <citation type="submission" date="2021-06" db="EMBL/GenBank/DDBJ databases">
        <title>Chromosome-level genome assembly of the red-tail catfish (Hemibagrus wyckioides).</title>
        <authorList>
            <person name="Shao F."/>
        </authorList>
    </citation>
    <scope>NUCLEOTIDE SEQUENCE [LARGE SCALE GENOMIC DNA]</scope>
    <source>
        <strain evidence="2">EC202008001</strain>
        <tissue evidence="2">Blood</tissue>
    </source>
</reference>
<accession>A0A9D3P0P0</accession>